<dbReference type="EMBL" id="JAESWB010000045">
    <property type="protein sequence ID" value="MBL4951665.1"/>
    <property type="molecule type" value="Genomic_DNA"/>
</dbReference>
<proteinExistence type="predicted"/>
<evidence type="ECO:0000313" key="1">
    <source>
        <dbReference type="EMBL" id="MBL4951665.1"/>
    </source>
</evidence>
<comment type="caution">
    <text evidence="1">The sequence shown here is derived from an EMBL/GenBank/DDBJ whole genome shotgun (WGS) entry which is preliminary data.</text>
</comment>
<accession>A0ABS1TK17</accession>
<organism evidence="1 2">
    <name type="scientific">Neobacillus paridis</name>
    <dbReference type="NCBI Taxonomy" id="2803862"/>
    <lineage>
        <taxon>Bacteria</taxon>
        <taxon>Bacillati</taxon>
        <taxon>Bacillota</taxon>
        <taxon>Bacilli</taxon>
        <taxon>Bacillales</taxon>
        <taxon>Bacillaceae</taxon>
        <taxon>Neobacillus</taxon>
    </lineage>
</organism>
<evidence type="ECO:0000313" key="2">
    <source>
        <dbReference type="Proteomes" id="UP000623967"/>
    </source>
</evidence>
<dbReference type="RefSeq" id="WP_202652943.1">
    <property type="nucleotide sequence ID" value="NZ_JAESWB010000045.1"/>
</dbReference>
<gene>
    <name evidence="1" type="ORF">JK635_05345</name>
</gene>
<dbReference type="Proteomes" id="UP000623967">
    <property type="component" value="Unassembled WGS sequence"/>
</dbReference>
<keyword evidence="2" id="KW-1185">Reference proteome</keyword>
<name>A0ABS1TK17_9BACI</name>
<sequence>MKEILLTELITQAKEAIKPIQHSASTIYQYGLAWDELIHFFESNGQIYFSEELANRFVQKSKDSLDNRLIKNWRYKLRRLSVLILLEVLETGNYSWRLHYSDANACLSTEMKQLHVEIYGNT</sequence>
<reference evidence="1 2" key="1">
    <citation type="submission" date="2021-01" db="EMBL/GenBank/DDBJ databases">
        <title>Genome public.</title>
        <authorList>
            <person name="Liu C."/>
            <person name="Sun Q."/>
        </authorList>
    </citation>
    <scope>NUCLEOTIDE SEQUENCE [LARGE SCALE GENOMIC DNA]</scope>
    <source>
        <strain evidence="1 2">YIM B02564</strain>
    </source>
</reference>
<protein>
    <submittedName>
        <fullName evidence="1">Uncharacterized protein</fullName>
    </submittedName>
</protein>